<dbReference type="Proteomes" id="UP001152320">
    <property type="component" value="Chromosome 7"/>
</dbReference>
<dbReference type="GO" id="GO:0016036">
    <property type="term" value="P:cellular response to phosphate starvation"/>
    <property type="evidence" value="ECO:0007669"/>
    <property type="project" value="TreeGrafter"/>
</dbReference>
<keyword evidence="11" id="KW-1185">Reference proteome</keyword>
<evidence type="ECO:0000256" key="5">
    <source>
        <dbReference type="ARBA" id="ARBA00023136"/>
    </source>
</evidence>
<accession>A0A9Q1HAZ9</accession>
<dbReference type="Pfam" id="PF03124">
    <property type="entry name" value="EXS"/>
    <property type="match status" value="1"/>
</dbReference>
<keyword evidence="3 7" id="KW-0812">Transmembrane</keyword>
<evidence type="ECO:0000256" key="2">
    <source>
        <dbReference type="ARBA" id="ARBA00009665"/>
    </source>
</evidence>
<feature type="transmembrane region" description="Helical" evidence="7">
    <location>
        <begin position="487"/>
        <end position="504"/>
    </location>
</feature>
<feature type="transmembrane region" description="Helical" evidence="7">
    <location>
        <begin position="447"/>
        <end position="467"/>
    </location>
</feature>
<feature type="transmembrane region" description="Helical" evidence="7">
    <location>
        <begin position="417"/>
        <end position="441"/>
    </location>
</feature>
<sequence>MKFSEHLAAHLTPEWRKQYIRYEALKDLLYQATENAPQPDDYGEQQISRYFAKFEEKFFQYCEKELSKINTFFYEKEAEAARTFAQLQDELRQVEAPSRPRSMQEKLRRKSSFFFLSEFQDSEQRETFKSNKRKIADLKLAFTEFYLSLVLIQNYQNLNFTGFRKILKKHDKMMQNNKGADFRCTRVERATFYISKQIDDMIVETEMLFTNNLADGDRQRAMNKLRVPPLVAKHTNWTTFFVGLYSGFFILLLCLMASGLIVSYIYSTGDEPYRLIGQNSTDFQNCTELDLSWANLPMKVDCAGHREEWRPALRMYRGMFLLIFIIFLLGINTYGWRKAGVNHVLIFELDPRNNLSHEELLEVALFFGVLWAISVLSFMVCYWLNSWSYVNPLALAVFMLVFLLNPTRTLKYRARFWLIKILSHIIIAPLHPVGFADFWLADQLNSLVTVLLDFEFLICFYTCEVLWVGNSSLSMVFLTGNVSCNTYGYVVRAIVASLPAWFRFAQCVRRYYDSRLAFPHLVNAGKYSTTFFVVVFSSLCAEMKYETRWENPFQYLWLISVFASSCYTLTWDIKMDWGLLEGRPPNRFLREEVIYTEIVYYLAVVEDFILRFAWTIAMSFSLTGVMDQDIAVSIFAGLEVFRRFVWNFFRLENEHLNNCGQFRAVRDISIKPTKSDQNNPVKVERMMDDESKIPLSKHKMSWERRKRIENLCEALHIPDGHLSMQTFKEDQPSTTPQQRSSVTFFLGDEEPSSTGTRQRKKGLNHEDIRYRHLTRTDSEASDQRIDDRDEEESDEEDSL</sequence>
<dbReference type="PROSITE" id="PS51380">
    <property type="entry name" value="EXS"/>
    <property type="match status" value="1"/>
</dbReference>
<proteinExistence type="inferred from homology"/>
<dbReference type="PANTHER" id="PTHR10783">
    <property type="entry name" value="XENOTROPIC AND POLYTROPIC RETROVIRUS RECEPTOR 1-RELATED"/>
    <property type="match status" value="1"/>
</dbReference>
<evidence type="ECO:0000256" key="6">
    <source>
        <dbReference type="SAM" id="MobiDB-lite"/>
    </source>
</evidence>
<feature type="transmembrane region" description="Helical" evidence="7">
    <location>
        <begin position="240"/>
        <end position="266"/>
    </location>
</feature>
<dbReference type="OrthoDB" id="9970435at2759"/>
<feature type="compositionally biased region" description="Acidic residues" evidence="6">
    <location>
        <begin position="788"/>
        <end position="799"/>
    </location>
</feature>
<dbReference type="CDD" id="cd14477">
    <property type="entry name" value="SPX_XPR1_like"/>
    <property type="match status" value="1"/>
</dbReference>
<gene>
    <name evidence="10" type="ORF">HOLleu_16485</name>
</gene>
<evidence type="ECO:0000256" key="7">
    <source>
        <dbReference type="SAM" id="Phobius"/>
    </source>
</evidence>
<dbReference type="GO" id="GO:0006817">
    <property type="term" value="P:phosphate ion transport"/>
    <property type="evidence" value="ECO:0007669"/>
    <property type="project" value="TreeGrafter"/>
</dbReference>
<feature type="transmembrane region" description="Helical" evidence="7">
    <location>
        <begin position="555"/>
        <end position="573"/>
    </location>
</feature>
<protein>
    <submittedName>
        <fullName evidence="10">Xenotropic and polytropic retrovirus receptor 1-like</fullName>
    </submittedName>
</protein>
<dbReference type="PROSITE" id="PS51382">
    <property type="entry name" value="SPX"/>
    <property type="match status" value="1"/>
</dbReference>
<feature type="domain" description="EXS" evidence="8">
    <location>
        <begin position="483"/>
        <end position="683"/>
    </location>
</feature>
<dbReference type="AlphaFoldDB" id="A0A9Q1HAZ9"/>
<reference evidence="10" key="1">
    <citation type="submission" date="2021-10" db="EMBL/GenBank/DDBJ databases">
        <title>Tropical sea cucumber genome reveals ecological adaptation and Cuvierian tubules defense mechanism.</title>
        <authorList>
            <person name="Chen T."/>
        </authorList>
    </citation>
    <scope>NUCLEOTIDE SEQUENCE</scope>
    <source>
        <strain evidence="10">Nanhai2018</strain>
        <tissue evidence="10">Muscle</tissue>
    </source>
</reference>
<organism evidence="10 11">
    <name type="scientific">Holothuria leucospilota</name>
    <name type="common">Black long sea cucumber</name>
    <name type="synonym">Mertensiothuria leucospilota</name>
    <dbReference type="NCBI Taxonomy" id="206669"/>
    <lineage>
        <taxon>Eukaryota</taxon>
        <taxon>Metazoa</taxon>
        <taxon>Echinodermata</taxon>
        <taxon>Eleutherozoa</taxon>
        <taxon>Echinozoa</taxon>
        <taxon>Holothuroidea</taxon>
        <taxon>Aspidochirotacea</taxon>
        <taxon>Aspidochirotida</taxon>
        <taxon>Holothuriidae</taxon>
        <taxon>Holothuria</taxon>
    </lineage>
</organism>
<evidence type="ECO:0000256" key="4">
    <source>
        <dbReference type="ARBA" id="ARBA00022989"/>
    </source>
</evidence>
<evidence type="ECO:0000256" key="1">
    <source>
        <dbReference type="ARBA" id="ARBA00004141"/>
    </source>
</evidence>
<evidence type="ECO:0000313" key="11">
    <source>
        <dbReference type="Proteomes" id="UP001152320"/>
    </source>
</evidence>
<dbReference type="GO" id="GO:0000822">
    <property type="term" value="F:inositol hexakisphosphate binding"/>
    <property type="evidence" value="ECO:0007669"/>
    <property type="project" value="TreeGrafter"/>
</dbReference>
<keyword evidence="10" id="KW-0675">Receptor</keyword>
<dbReference type="InterPro" id="IPR004342">
    <property type="entry name" value="EXS_C"/>
</dbReference>
<comment type="subcellular location">
    <subcellularLocation>
        <location evidence="1">Membrane</location>
        <topology evidence="1">Multi-pass membrane protein</topology>
    </subcellularLocation>
</comment>
<feature type="region of interest" description="Disordered" evidence="6">
    <location>
        <begin position="746"/>
        <end position="799"/>
    </location>
</feature>
<dbReference type="Pfam" id="PF03105">
    <property type="entry name" value="SPX"/>
    <property type="match status" value="2"/>
</dbReference>
<feature type="transmembrane region" description="Helical" evidence="7">
    <location>
        <begin position="360"/>
        <end position="380"/>
    </location>
</feature>
<keyword evidence="5 7" id="KW-0472">Membrane</keyword>
<comment type="caution">
    <text evidence="10">The sequence shown here is derived from an EMBL/GenBank/DDBJ whole genome shotgun (WGS) entry which is preliminary data.</text>
</comment>
<feature type="compositionally biased region" description="Basic and acidic residues" evidence="6">
    <location>
        <begin position="763"/>
        <end position="787"/>
    </location>
</feature>
<dbReference type="PANTHER" id="PTHR10783:SF103">
    <property type="entry name" value="SOLUTE CARRIER FAMILY 53 MEMBER 1"/>
    <property type="match status" value="1"/>
</dbReference>
<keyword evidence="4 7" id="KW-1133">Transmembrane helix</keyword>
<evidence type="ECO:0000256" key="3">
    <source>
        <dbReference type="ARBA" id="ARBA00022692"/>
    </source>
</evidence>
<evidence type="ECO:0000259" key="9">
    <source>
        <dbReference type="PROSITE" id="PS51382"/>
    </source>
</evidence>
<evidence type="ECO:0000259" key="8">
    <source>
        <dbReference type="PROSITE" id="PS51380"/>
    </source>
</evidence>
<dbReference type="EMBL" id="JAIZAY010000007">
    <property type="protein sequence ID" value="KAJ8038923.1"/>
    <property type="molecule type" value="Genomic_DNA"/>
</dbReference>
<dbReference type="GO" id="GO:0005794">
    <property type="term" value="C:Golgi apparatus"/>
    <property type="evidence" value="ECO:0007669"/>
    <property type="project" value="TreeGrafter"/>
</dbReference>
<name>A0A9Q1HAZ9_HOLLE</name>
<evidence type="ECO:0000313" key="10">
    <source>
        <dbReference type="EMBL" id="KAJ8038923.1"/>
    </source>
</evidence>
<dbReference type="GO" id="GO:0005886">
    <property type="term" value="C:plasma membrane"/>
    <property type="evidence" value="ECO:0007669"/>
    <property type="project" value="TreeGrafter"/>
</dbReference>
<comment type="similarity">
    <text evidence="2">Belongs to the SYG1 (TC 2.A.94) family.</text>
</comment>
<feature type="transmembrane region" description="Helical" evidence="7">
    <location>
        <begin position="524"/>
        <end position="543"/>
    </location>
</feature>
<dbReference type="InterPro" id="IPR004331">
    <property type="entry name" value="SPX_dom"/>
</dbReference>
<feature type="transmembrane region" description="Helical" evidence="7">
    <location>
        <begin position="315"/>
        <end position="336"/>
    </location>
</feature>
<feature type="transmembrane region" description="Helical" evidence="7">
    <location>
        <begin position="386"/>
        <end position="405"/>
    </location>
</feature>
<feature type="domain" description="SPX" evidence="9">
    <location>
        <begin position="1"/>
        <end position="184"/>
    </location>
</feature>